<dbReference type="PANTHER" id="PTHR30528:SF0">
    <property type="entry name" value="CYTOPLASMIC PROTEIN"/>
    <property type="match status" value="1"/>
</dbReference>
<dbReference type="AlphaFoldDB" id="A0A9W6HBS9"/>
<accession>A0A9W6HBS9</accession>
<gene>
    <name evidence="1" type="ORF">GCM10017584_28050</name>
</gene>
<dbReference type="RefSeq" id="WP_271177874.1">
    <property type="nucleotide sequence ID" value="NZ_BAAAJO010000004.1"/>
</dbReference>
<proteinExistence type="predicted"/>
<reference evidence="1" key="1">
    <citation type="journal article" date="2014" name="Int. J. Syst. Evol. Microbiol.">
        <title>Complete genome sequence of Corynebacterium casei LMG S-19264T (=DSM 44701T), isolated from a smear-ripened cheese.</title>
        <authorList>
            <consortium name="US DOE Joint Genome Institute (JGI-PGF)"/>
            <person name="Walter F."/>
            <person name="Albersmeier A."/>
            <person name="Kalinowski J."/>
            <person name="Ruckert C."/>
        </authorList>
    </citation>
    <scope>NUCLEOTIDE SEQUENCE</scope>
    <source>
        <strain evidence="1">VKM Ac-1401</strain>
    </source>
</reference>
<evidence type="ECO:0000313" key="2">
    <source>
        <dbReference type="Proteomes" id="UP001142372"/>
    </source>
</evidence>
<organism evidence="1 2">
    <name type="scientific">Leifsonia poae</name>
    <dbReference type="NCBI Taxonomy" id="110933"/>
    <lineage>
        <taxon>Bacteria</taxon>
        <taxon>Bacillati</taxon>
        <taxon>Actinomycetota</taxon>
        <taxon>Actinomycetes</taxon>
        <taxon>Micrococcales</taxon>
        <taxon>Microbacteriaceae</taxon>
        <taxon>Leifsonia</taxon>
    </lineage>
</organism>
<dbReference type="InterPro" id="IPR009351">
    <property type="entry name" value="AlkZ-like"/>
</dbReference>
<dbReference type="Proteomes" id="UP001142372">
    <property type="component" value="Unassembled WGS sequence"/>
</dbReference>
<dbReference type="Pfam" id="PF06224">
    <property type="entry name" value="AlkZ-like"/>
    <property type="match status" value="2"/>
</dbReference>
<name>A0A9W6HBS9_9MICO</name>
<evidence type="ECO:0008006" key="3">
    <source>
        <dbReference type="Google" id="ProtNLM"/>
    </source>
</evidence>
<comment type="caution">
    <text evidence="1">The sequence shown here is derived from an EMBL/GenBank/DDBJ whole genome shotgun (WGS) entry which is preliminary data.</text>
</comment>
<dbReference type="EMBL" id="BSEN01000013">
    <property type="protein sequence ID" value="GLJ77231.1"/>
    <property type="molecule type" value="Genomic_DNA"/>
</dbReference>
<sequence length="358" mass="40132">MADLHLERAEARRIAVRAQLLSAERPVELLPLVEQLTFLQLDPTAAIAPSADLIVWSRMGSSYRPEQLQQAIEHDRTMFERKSQDDPTQPPFAMIRPTSDLGLHLSPTAGFPREHAWIAANESFHQDVLNRLASAGPLLSRDIADTSTVPWVSTGWTHNQNVTRMLELLVARGEVATAGRIGRQRTWDLAERVYPPFEFVPEEEAARIRDARRLRALGIARAQMVGDAGVPATVEGSKLRWRVDPDAVGRPFSGRTALLSPFDRLIHDRVRSQDLFEFEYLLEMYKPAEKRRWGYFALPILHDDRMVGKLDAAADRKAGVLRVNAIHEDVPFTATMRADVDAEIADLAGWLGLEVAVG</sequence>
<reference evidence="1" key="2">
    <citation type="submission" date="2023-01" db="EMBL/GenBank/DDBJ databases">
        <authorList>
            <person name="Sun Q."/>
            <person name="Evtushenko L."/>
        </authorList>
    </citation>
    <scope>NUCLEOTIDE SEQUENCE</scope>
    <source>
        <strain evidence="1">VKM Ac-1401</strain>
    </source>
</reference>
<evidence type="ECO:0000313" key="1">
    <source>
        <dbReference type="EMBL" id="GLJ77231.1"/>
    </source>
</evidence>
<dbReference type="PANTHER" id="PTHR30528">
    <property type="entry name" value="CYTOPLASMIC PROTEIN"/>
    <property type="match status" value="1"/>
</dbReference>
<protein>
    <recommendedName>
        <fullName evidence="3">Winged helix-turn-helix domain-containing protein</fullName>
    </recommendedName>
</protein>
<keyword evidence="2" id="KW-1185">Reference proteome</keyword>